<evidence type="ECO:0000256" key="2">
    <source>
        <dbReference type="PROSITE-ProRule" id="PRU00023"/>
    </source>
</evidence>
<dbReference type="Gene3D" id="3.40.50.300">
    <property type="entry name" value="P-loop containing nucleotide triphosphate hydrolases"/>
    <property type="match status" value="1"/>
</dbReference>
<dbReference type="Pfam" id="PF12796">
    <property type="entry name" value="Ank_2"/>
    <property type="match status" value="5"/>
</dbReference>
<dbReference type="PRINTS" id="PR01415">
    <property type="entry name" value="ANKYRIN"/>
</dbReference>
<evidence type="ECO:0000313" key="4">
    <source>
        <dbReference type="EMBL" id="OQD68004.1"/>
    </source>
</evidence>
<dbReference type="Proteomes" id="UP000191408">
    <property type="component" value="Unassembled WGS sequence"/>
</dbReference>
<dbReference type="STRING" id="60169.A0A1V6NTF0"/>
<dbReference type="PROSITE" id="PS50088">
    <property type="entry name" value="ANK_REPEAT"/>
    <property type="match status" value="10"/>
</dbReference>
<dbReference type="InterPro" id="IPR007111">
    <property type="entry name" value="NACHT_NTPase"/>
</dbReference>
<dbReference type="InterPro" id="IPR027417">
    <property type="entry name" value="P-loop_NTPase"/>
</dbReference>
<dbReference type="InterPro" id="IPR036770">
    <property type="entry name" value="Ankyrin_rpt-contain_sf"/>
</dbReference>
<dbReference type="OrthoDB" id="195446at2759"/>
<evidence type="ECO:0000313" key="5">
    <source>
        <dbReference type="Proteomes" id="UP000191408"/>
    </source>
</evidence>
<feature type="repeat" description="ANK" evidence="2">
    <location>
        <begin position="776"/>
        <end position="805"/>
    </location>
</feature>
<proteinExistence type="predicted"/>
<dbReference type="PROSITE" id="PS50297">
    <property type="entry name" value="ANK_REP_REGION"/>
    <property type="match status" value="7"/>
</dbReference>
<feature type="repeat" description="ANK" evidence="2">
    <location>
        <begin position="869"/>
        <end position="901"/>
    </location>
</feature>
<feature type="repeat" description="ANK" evidence="2">
    <location>
        <begin position="836"/>
        <end position="868"/>
    </location>
</feature>
<dbReference type="InterPro" id="IPR054471">
    <property type="entry name" value="GPIID_WHD"/>
</dbReference>
<dbReference type="Gene3D" id="1.25.40.20">
    <property type="entry name" value="Ankyrin repeat-containing domain"/>
    <property type="match status" value="3"/>
</dbReference>
<dbReference type="Pfam" id="PF22939">
    <property type="entry name" value="WHD_GPIID"/>
    <property type="match status" value="1"/>
</dbReference>
<dbReference type="AlphaFoldDB" id="A0A1V6NTF0"/>
<feature type="domain" description="NACHT" evidence="3">
    <location>
        <begin position="205"/>
        <end position="349"/>
    </location>
</feature>
<accession>A0A1V6NTF0</accession>
<evidence type="ECO:0000256" key="1">
    <source>
        <dbReference type="ARBA" id="ARBA00022737"/>
    </source>
</evidence>
<dbReference type="PANTHER" id="PTHR10039:SF15">
    <property type="entry name" value="NACHT DOMAIN-CONTAINING PROTEIN"/>
    <property type="match status" value="1"/>
</dbReference>
<organism evidence="4 5">
    <name type="scientific">Penicillium polonicum</name>
    <dbReference type="NCBI Taxonomy" id="60169"/>
    <lineage>
        <taxon>Eukaryota</taxon>
        <taxon>Fungi</taxon>
        <taxon>Dikarya</taxon>
        <taxon>Ascomycota</taxon>
        <taxon>Pezizomycotina</taxon>
        <taxon>Eurotiomycetes</taxon>
        <taxon>Eurotiomycetidae</taxon>
        <taxon>Eurotiales</taxon>
        <taxon>Aspergillaceae</taxon>
        <taxon>Penicillium</taxon>
    </lineage>
</organism>
<keyword evidence="2" id="KW-0040">ANK repeat</keyword>
<feature type="repeat" description="ANK" evidence="2">
    <location>
        <begin position="938"/>
        <end position="966"/>
    </location>
</feature>
<feature type="repeat" description="ANK" evidence="2">
    <location>
        <begin position="640"/>
        <end position="672"/>
    </location>
</feature>
<name>A0A1V6NTF0_PENPO</name>
<keyword evidence="1" id="KW-0677">Repeat</keyword>
<comment type="caution">
    <text evidence="4">The sequence shown here is derived from an EMBL/GenBank/DDBJ whole genome shotgun (WGS) entry which is preliminary data.</text>
</comment>
<feature type="repeat" description="ANK" evidence="2">
    <location>
        <begin position="905"/>
        <end position="933"/>
    </location>
</feature>
<dbReference type="SMART" id="SM00248">
    <property type="entry name" value="ANK"/>
    <property type="match status" value="11"/>
</dbReference>
<sequence>MSFGFSLGDFVSVITLANKLRRDFVGAPREFNSISREVRALTIILQDVDVQLPGYDIDDRQRKQLGEISHGCGTLLDELQDVIGKYKVVEYCGTSIHKKARSIWKRVTWEPKDIGQLRDRLLSNVTLLQSFLNAISSQTIAATKQTLEQLNERQESSEQSCILDWLSAIDYTLQQSDLLARRQEGTGQWLLASEQYKQWIHTPQSTLFCPGIPGSGKTICSAILVDDLTTRFEDNPDVGIAYIYCNFNRRDEQKAQELLSNLLKQLSQKRISVPDAVNGLYKRYKTASTRPRFDEISKALHSVISMYSNVFIIIDALDECETTCRTRVLDELIKIRAGPGANVFATSRPTEMNDLFAGGFFLEIQAHEEDVRRYLEGNLFRLPGFVSRNTTLQEEIITVISHHVQGMFLLAQLYFESLIGRRSAKSTRTALKELSKGLDDHAYDKAYENAMTRIQGQLGEQTELAMQTLSWLACARRPLTSLELQHALAIEKDESSIDEENMPEVEDILAVCAGLVTIENESGIIRLVHYTTQEYLERKKDLLFPSVEDDISRLCVTYISFDTFGSGICESDEAFEERLQSYPFYRYVVWYWDHHVRLTRTLHPGVIDFLKDQPKVDASEQVLLARRHKIPKYWSQYFPRQRAGLHLAAYYGMEEIVSYFLRHGSPVDICHNGGWTALKHAISGGHPNVIQLLLSHGADPNGVSQDNSTTPLSLAAQCGQEATVRLLLERGVDVDAQTGSHQTALIAACYNGHLSVAEILLNSNANINAESEIYGTPLAAASEAGNWRIVTFLLEKGAAPNSQGDGGETALESAALQGQEDIVQILLDHHADVNEREGAALIAACRNGHEQTARILLDNGANPNAETGGCNSPLVVASVDGNQQIVHMLLESGANINADSYLGPALVVAAKTGKGNIVKVLLENGADIHARGKVQGCALHAAAFCGDIQIVQMLLDRGADSTIRAGVYKTPLRAAVMGGHGEVAALLKRHRQQLRV</sequence>
<dbReference type="InterPro" id="IPR002110">
    <property type="entry name" value="Ankyrin_rpt"/>
</dbReference>
<protein>
    <recommendedName>
        <fullName evidence="3">NACHT domain-containing protein</fullName>
    </recommendedName>
</protein>
<feature type="repeat" description="ANK" evidence="2">
    <location>
        <begin position="707"/>
        <end position="739"/>
    </location>
</feature>
<feature type="repeat" description="ANK" evidence="2">
    <location>
        <begin position="806"/>
        <end position="838"/>
    </location>
</feature>
<dbReference type="Pfam" id="PF24883">
    <property type="entry name" value="NPHP3_N"/>
    <property type="match status" value="1"/>
</dbReference>
<feature type="repeat" description="ANK" evidence="2">
    <location>
        <begin position="673"/>
        <end position="705"/>
    </location>
</feature>
<dbReference type="SUPFAM" id="SSF52540">
    <property type="entry name" value="P-loop containing nucleoside triphosphate hydrolases"/>
    <property type="match status" value="1"/>
</dbReference>
<dbReference type="EMBL" id="MDYM01000003">
    <property type="protein sequence ID" value="OQD68004.1"/>
    <property type="molecule type" value="Genomic_DNA"/>
</dbReference>
<reference evidence="5" key="1">
    <citation type="journal article" date="2017" name="Nat. Microbiol.">
        <title>Global analysis of biosynthetic gene clusters reveals vast potential of secondary metabolite production in Penicillium species.</title>
        <authorList>
            <person name="Nielsen J.C."/>
            <person name="Grijseels S."/>
            <person name="Prigent S."/>
            <person name="Ji B."/>
            <person name="Dainat J."/>
            <person name="Nielsen K.F."/>
            <person name="Frisvad J.C."/>
            <person name="Workman M."/>
            <person name="Nielsen J."/>
        </authorList>
    </citation>
    <scope>NUCLEOTIDE SEQUENCE [LARGE SCALE GENOMIC DNA]</scope>
    <source>
        <strain evidence="5">IBT 4502</strain>
    </source>
</reference>
<feature type="repeat" description="ANK" evidence="2">
    <location>
        <begin position="740"/>
        <end position="772"/>
    </location>
</feature>
<dbReference type="InterPro" id="IPR056884">
    <property type="entry name" value="NPHP3-like_N"/>
</dbReference>
<evidence type="ECO:0000259" key="3">
    <source>
        <dbReference type="PROSITE" id="PS50837"/>
    </source>
</evidence>
<dbReference type="PROSITE" id="PS50837">
    <property type="entry name" value="NACHT"/>
    <property type="match status" value="1"/>
</dbReference>
<gene>
    <name evidence="4" type="ORF">PENPOL_c003G09234</name>
</gene>
<dbReference type="SUPFAM" id="SSF48403">
    <property type="entry name" value="Ankyrin repeat"/>
    <property type="match status" value="1"/>
</dbReference>
<keyword evidence="5" id="KW-1185">Reference proteome</keyword>
<dbReference type="PANTHER" id="PTHR10039">
    <property type="entry name" value="AMELOGENIN"/>
    <property type="match status" value="1"/>
</dbReference>